<sequence>MSDKVILTCALTGSFDTPSKSAAVPVTPKQIADQAIDAARAGAAVAHIHVRDPRTAAPSMDLALYREVVERIRASDADIVLNLTTGAGARYVPSPENMHMGGPGTTLCAPEDRVAHVLELKPEICTLDVGTMNFGEHAFLNLPDHLRLMARLVQEAGTKPELEVFDIGHIVLARKLIAEGVLTGRPLFQICLGIPYGADATPQNHLHLQSQLPDDANWAAFGIGRSEFDIVALSALCGGQVRVGLEDNLYLARGQLAPDNASLVRRAVQIIEGLGKEPATAAEARAMLDLG</sequence>
<evidence type="ECO:0000256" key="2">
    <source>
        <dbReference type="ARBA" id="ARBA00022679"/>
    </source>
</evidence>
<keyword evidence="2" id="KW-0808">Transferase</keyword>
<evidence type="ECO:0000313" key="5">
    <source>
        <dbReference type="EMBL" id="SFU10607.1"/>
    </source>
</evidence>
<dbReference type="PANTHER" id="PTHR37418:SF2">
    <property type="entry name" value="3-KETO-5-AMINOHEXANOATE CLEAVAGE ENZYME"/>
    <property type="match status" value="1"/>
</dbReference>
<organism evidence="5 6">
    <name type="scientific">Sedimentitalea nanhaiensis</name>
    <dbReference type="NCBI Taxonomy" id="999627"/>
    <lineage>
        <taxon>Bacteria</taxon>
        <taxon>Pseudomonadati</taxon>
        <taxon>Pseudomonadota</taxon>
        <taxon>Alphaproteobacteria</taxon>
        <taxon>Rhodobacterales</taxon>
        <taxon>Paracoccaceae</taxon>
        <taxon>Sedimentitalea</taxon>
    </lineage>
</organism>
<dbReference type="Proteomes" id="UP000182466">
    <property type="component" value="Unassembled WGS sequence"/>
</dbReference>
<keyword evidence="3" id="KW-0479">Metal-binding</keyword>
<comment type="cofactor">
    <cofactor evidence="1">
        <name>Zn(2+)</name>
        <dbReference type="ChEBI" id="CHEBI:29105"/>
    </cofactor>
</comment>
<protein>
    <submittedName>
        <fullName evidence="5">Uncharacterized conserved protein, DUF849 family</fullName>
    </submittedName>
</protein>
<dbReference type="InterPro" id="IPR008567">
    <property type="entry name" value="BKACE"/>
</dbReference>
<dbReference type="AlphaFoldDB" id="A0A1I7DG60"/>
<dbReference type="eggNOG" id="COG3246">
    <property type="taxonomic scope" value="Bacteria"/>
</dbReference>
<dbReference type="STRING" id="999627.SAMN05216236_12751"/>
<reference evidence="5 6" key="1">
    <citation type="submission" date="2016-10" db="EMBL/GenBank/DDBJ databases">
        <authorList>
            <person name="de Groot N.N."/>
        </authorList>
    </citation>
    <scope>NUCLEOTIDE SEQUENCE [LARGE SCALE GENOMIC DNA]</scope>
    <source>
        <strain evidence="5 6">CGMCC 1.10959</strain>
    </source>
</reference>
<dbReference type="InterPro" id="IPR013785">
    <property type="entry name" value="Aldolase_TIM"/>
</dbReference>
<dbReference type="GO" id="GO:0043720">
    <property type="term" value="F:3-keto-5-aminohexanoate cleavage activity"/>
    <property type="evidence" value="ECO:0007669"/>
    <property type="project" value="InterPro"/>
</dbReference>
<dbReference type="PANTHER" id="PTHR37418">
    <property type="entry name" value="3-KETO-5-AMINOHEXANOATE CLEAVAGE ENZYME-RELATED"/>
    <property type="match status" value="1"/>
</dbReference>
<proteinExistence type="predicted"/>
<dbReference type="OrthoDB" id="9805277at2"/>
<dbReference type="Gene3D" id="3.20.20.70">
    <property type="entry name" value="Aldolase class I"/>
    <property type="match status" value="1"/>
</dbReference>
<evidence type="ECO:0000256" key="4">
    <source>
        <dbReference type="ARBA" id="ARBA00022833"/>
    </source>
</evidence>
<evidence type="ECO:0000256" key="3">
    <source>
        <dbReference type="ARBA" id="ARBA00022723"/>
    </source>
</evidence>
<keyword evidence="6" id="KW-1185">Reference proteome</keyword>
<accession>A0A1I7DG60</accession>
<name>A0A1I7DG60_9RHOB</name>
<dbReference type="GO" id="GO:0046872">
    <property type="term" value="F:metal ion binding"/>
    <property type="evidence" value="ECO:0007669"/>
    <property type="project" value="UniProtKB-KW"/>
</dbReference>
<gene>
    <name evidence="5" type="ORF">SAMN05216236_12751</name>
</gene>
<evidence type="ECO:0000313" key="6">
    <source>
        <dbReference type="Proteomes" id="UP000182466"/>
    </source>
</evidence>
<dbReference type="EMBL" id="FPAW01000027">
    <property type="protein sequence ID" value="SFU10607.1"/>
    <property type="molecule type" value="Genomic_DNA"/>
</dbReference>
<dbReference type="Pfam" id="PF05853">
    <property type="entry name" value="BKACE"/>
    <property type="match status" value="1"/>
</dbReference>
<dbReference type="RefSeq" id="WP_027264144.1">
    <property type="nucleotide sequence ID" value="NZ_FPAW01000027.1"/>
</dbReference>
<keyword evidence="4" id="KW-0862">Zinc</keyword>
<evidence type="ECO:0000256" key="1">
    <source>
        <dbReference type="ARBA" id="ARBA00001947"/>
    </source>
</evidence>